<dbReference type="Pfam" id="PF25825">
    <property type="entry name" value="SAPC2_N"/>
    <property type="match status" value="1"/>
</dbReference>
<sequence length="447" mass="51025">MRYENISPDLHPEFIESLRILFDILDTTRSGKVRYETLCERFGELHHPQLPPTFLTCVGKVAPVDGLISFERFLAAVKLSLRNTIEINNNTIYRAQSEGRLTQNFDKRRIQAPAMGIKGLDRRPVICGSYSAINEPNNFRAQSAEKMNAARDTPTSNLSQLYLPTCNCSFDVEQHVTMRSKKVNTVRSQKEESRMRHAVPPSSALPRVAANRGRPQSMLSHNSLASSGLDNVAWRNSSFSTSTTDSHRRLTISDDDTAQRVRKLEGLLKEELELVQKGMEMAQKLCEWYRARLMSLDKRKRLLGQGLVALETAVHEQKLNFLRAHVTELSRRIVSLMESSERGFPSHANLQKSSLPQPHDDQLVWLHRQNLMLNQELLDKTQMLEELRKEKENAANCVDRCINMEHLQPTRAVVSQERPSAFVRPAFHYQPIKHVTASLVGTYDTLM</sequence>
<feature type="domain" description="Suppressor APC" evidence="2">
    <location>
        <begin position="10"/>
        <end position="83"/>
    </location>
</feature>
<dbReference type="Pfam" id="PF11414">
    <property type="entry name" value="Suppressor_APC"/>
    <property type="match status" value="1"/>
</dbReference>
<accession>A0AAD5M4Q1</accession>
<dbReference type="InterPro" id="IPR026828">
    <property type="entry name" value="SAPC2_1/2"/>
</dbReference>
<evidence type="ECO:0000259" key="2">
    <source>
        <dbReference type="Pfam" id="PF25825"/>
    </source>
</evidence>
<dbReference type="Proteomes" id="UP001196413">
    <property type="component" value="Unassembled WGS sequence"/>
</dbReference>
<proteinExistence type="predicted"/>
<gene>
    <name evidence="3" type="ORF">KIN20_008340</name>
</gene>
<dbReference type="InterPro" id="IPR011992">
    <property type="entry name" value="EF-hand-dom_pair"/>
</dbReference>
<dbReference type="PANTHER" id="PTHR14907:SF2">
    <property type="entry name" value="SUPPRESSOR APC DOMAIN-CONTAINING PROTEIN 2"/>
    <property type="match status" value="1"/>
</dbReference>
<name>A0AAD5M4Q1_PARTN</name>
<dbReference type="AlphaFoldDB" id="A0AAD5M4Q1"/>
<dbReference type="SUPFAM" id="SSF47473">
    <property type="entry name" value="EF-hand"/>
    <property type="match status" value="1"/>
</dbReference>
<evidence type="ECO:0000313" key="4">
    <source>
        <dbReference type="Proteomes" id="UP001196413"/>
    </source>
</evidence>
<dbReference type="EMBL" id="JAHQIW010001308">
    <property type="protein sequence ID" value="KAJ1352140.1"/>
    <property type="molecule type" value="Genomic_DNA"/>
</dbReference>
<dbReference type="InterPro" id="IPR057953">
    <property type="entry name" value="SAPC2_N"/>
</dbReference>
<keyword evidence="4" id="KW-1185">Reference proteome</keyword>
<feature type="coiled-coil region" evidence="1">
    <location>
        <begin position="370"/>
        <end position="404"/>
    </location>
</feature>
<protein>
    <recommendedName>
        <fullName evidence="2">Suppressor APC domain-containing protein</fullName>
    </recommendedName>
</protein>
<keyword evidence="1" id="KW-0175">Coiled coil</keyword>
<reference evidence="3" key="1">
    <citation type="submission" date="2021-06" db="EMBL/GenBank/DDBJ databases">
        <title>Parelaphostrongylus tenuis whole genome reference sequence.</title>
        <authorList>
            <person name="Garwood T.J."/>
            <person name="Larsen P.A."/>
            <person name="Fountain-Jones N.M."/>
            <person name="Garbe J.R."/>
            <person name="Macchietto M.G."/>
            <person name="Kania S.A."/>
            <person name="Gerhold R.W."/>
            <person name="Richards J.E."/>
            <person name="Wolf T.M."/>
        </authorList>
    </citation>
    <scope>NUCLEOTIDE SEQUENCE</scope>
    <source>
        <strain evidence="3">MNPRO001-30</strain>
        <tissue evidence="3">Meninges</tissue>
    </source>
</reference>
<comment type="caution">
    <text evidence="3">The sequence shown here is derived from an EMBL/GenBank/DDBJ whole genome shotgun (WGS) entry which is preliminary data.</text>
</comment>
<evidence type="ECO:0000256" key="1">
    <source>
        <dbReference type="SAM" id="Coils"/>
    </source>
</evidence>
<evidence type="ECO:0000313" key="3">
    <source>
        <dbReference type="EMBL" id="KAJ1352140.1"/>
    </source>
</evidence>
<dbReference type="PANTHER" id="PTHR14907">
    <property type="entry name" value="FI14130P"/>
    <property type="match status" value="1"/>
</dbReference>
<organism evidence="3 4">
    <name type="scientific">Parelaphostrongylus tenuis</name>
    <name type="common">Meningeal worm</name>
    <dbReference type="NCBI Taxonomy" id="148309"/>
    <lineage>
        <taxon>Eukaryota</taxon>
        <taxon>Metazoa</taxon>
        <taxon>Ecdysozoa</taxon>
        <taxon>Nematoda</taxon>
        <taxon>Chromadorea</taxon>
        <taxon>Rhabditida</taxon>
        <taxon>Rhabditina</taxon>
        <taxon>Rhabditomorpha</taxon>
        <taxon>Strongyloidea</taxon>
        <taxon>Metastrongylidae</taxon>
        <taxon>Parelaphostrongylus</taxon>
    </lineage>
</organism>